<dbReference type="EMBL" id="JBANQN010000008">
    <property type="protein sequence ID" value="KAK6782716.1"/>
    <property type="molecule type" value="Genomic_DNA"/>
</dbReference>
<dbReference type="GO" id="GO:0043531">
    <property type="term" value="F:ADP binding"/>
    <property type="evidence" value="ECO:0007669"/>
    <property type="project" value="InterPro"/>
</dbReference>
<organism evidence="9 10">
    <name type="scientific">Solanum bulbocastanum</name>
    <name type="common">Wild potato</name>
    <dbReference type="NCBI Taxonomy" id="147425"/>
    <lineage>
        <taxon>Eukaryota</taxon>
        <taxon>Viridiplantae</taxon>
        <taxon>Streptophyta</taxon>
        <taxon>Embryophyta</taxon>
        <taxon>Tracheophyta</taxon>
        <taxon>Spermatophyta</taxon>
        <taxon>Magnoliopsida</taxon>
        <taxon>eudicotyledons</taxon>
        <taxon>Gunneridae</taxon>
        <taxon>Pentapetalae</taxon>
        <taxon>asterids</taxon>
        <taxon>lamiids</taxon>
        <taxon>Solanales</taxon>
        <taxon>Solanaceae</taxon>
        <taxon>Solanoideae</taxon>
        <taxon>Solaneae</taxon>
        <taxon>Solanum</taxon>
    </lineage>
</organism>
<dbReference type="Gene3D" id="1.10.8.430">
    <property type="entry name" value="Helical domain of apoptotic protease-activating factors"/>
    <property type="match status" value="1"/>
</dbReference>
<evidence type="ECO:0000256" key="5">
    <source>
        <dbReference type="ARBA" id="ARBA00022821"/>
    </source>
</evidence>
<reference evidence="9 10" key="1">
    <citation type="submission" date="2024-02" db="EMBL/GenBank/DDBJ databases">
        <title>de novo genome assembly of Solanum bulbocastanum strain 11H21.</title>
        <authorList>
            <person name="Hosaka A.J."/>
        </authorList>
    </citation>
    <scope>NUCLEOTIDE SEQUENCE [LARGE SCALE GENOMIC DNA]</scope>
    <source>
        <tissue evidence="9">Young leaves</tissue>
    </source>
</reference>
<name>A0AAN8TC94_SOLBU</name>
<dbReference type="Gene3D" id="1.20.5.4130">
    <property type="match status" value="1"/>
</dbReference>
<keyword evidence="5" id="KW-0611">Plant defense</keyword>
<dbReference type="InterPro" id="IPR058922">
    <property type="entry name" value="WHD_DRP"/>
</dbReference>
<comment type="caution">
    <text evidence="9">The sequence shown here is derived from an EMBL/GenBank/DDBJ whole genome shotgun (WGS) entry which is preliminary data.</text>
</comment>
<dbReference type="GO" id="GO:0005524">
    <property type="term" value="F:ATP binding"/>
    <property type="evidence" value="ECO:0007669"/>
    <property type="project" value="UniProtKB-KW"/>
</dbReference>
<dbReference type="Gene3D" id="3.40.50.300">
    <property type="entry name" value="P-loop containing nucleotide triphosphate hydrolases"/>
    <property type="match status" value="1"/>
</dbReference>
<evidence type="ECO:0000256" key="4">
    <source>
        <dbReference type="ARBA" id="ARBA00022741"/>
    </source>
</evidence>
<dbReference type="PANTHER" id="PTHR15140:SF49">
    <property type="entry name" value="LATE BLIGHT RESISTANCE PROTEIN HOMOLOG R1A-3"/>
    <property type="match status" value="1"/>
</dbReference>
<gene>
    <name evidence="9" type="ORF">RDI58_020512</name>
</gene>
<evidence type="ECO:0000313" key="9">
    <source>
        <dbReference type="EMBL" id="KAK6782716.1"/>
    </source>
</evidence>
<evidence type="ECO:0000256" key="3">
    <source>
        <dbReference type="ARBA" id="ARBA00022737"/>
    </source>
</evidence>
<dbReference type="SUPFAM" id="SSF52540">
    <property type="entry name" value="P-loop containing nucleoside triphosphate hydrolases"/>
    <property type="match status" value="1"/>
</dbReference>
<dbReference type="InterPro" id="IPR027417">
    <property type="entry name" value="P-loop_NTPase"/>
</dbReference>
<keyword evidence="6" id="KW-0067">ATP-binding</keyword>
<dbReference type="FunFam" id="1.10.10.10:FF:000322">
    <property type="entry name" value="Probable disease resistance protein At1g63360"/>
    <property type="match status" value="1"/>
</dbReference>
<dbReference type="AlphaFoldDB" id="A0AAN8TC94"/>
<dbReference type="Gene3D" id="1.10.10.10">
    <property type="entry name" value="Winged helix-like DNA-binding domain superfamily/Winged helix DNA-binding domain"/>
    <property type="match status" value="1"/>
</dbReference>
<comment type="similarity">
    <text evidence="1">Belongs to the disease resistance NB-LRR family.</text>
</comment>
<dbReference type="Pfam" id="PF23559">
    <property type="entry name" value="WHD_DRP"/>
    <property type="match status" value="1"/>
</dbReference>
<dbReference type="Pfam" id="PF00931">
    <property type="entry name" value="NB-ARC"/>
    <property type="match status" value="1"/>
</dbReference>
<feature type="domain" description="Disease resistance protein winged helix" evidence="8">
    <location>
        <begin position="427"/>
        <end position="483"/>
    </location>
</feature>
<keyword evidence="10" id="KW-1185">Reference proteome</keyword>
<dbReference type="PRINTS" id="PR00364">
    <property type="entry name" value="DISEASERSIST"/>
</dbReference>
<sequence length="772" mass="88217">MADYTAVISLLQTLEQLQQSHPDLIQGKMVKTLESLLVTAEYFLNVVEEASKSRFDPGKIKFLEEKIRASASYTEDVVELTIYQIIEDLSWTFGSIPTSSLHKNFLSVVEKIDTQKNEVMEIVSEFTTSTHDDQILESDGDSLINTSSRSNPTLQHLEDDIVHGLDDDLEIIVERLTGQLSDLDIVTISGMGGIGKTTLARKAYDHLKLRYHFDIRVWITISQEFGRRNVLLEALHCISKHTNIDIKKDYDVKDDNELADLVQKSLKGPRYLVVVDDIWSTDVWDSIRGIFPDYNNRSRILLTTRETKVAMYANPICPHEMNLLNLEKGWKLLCDKVFGPNDCHPPELEEIGKKIAEKCQGLPLTISVIAGHLSKVSRTLGSWMDVAQTLGEIISSHPDKCLGVLGLSYHHLPNHLKPCFLSMGSLPEDYHVETWRLIQLWIAEGFIRRPGSDKSLAEVAEDYLEDLISRNLIMVRKKRFNGEAFQFSKKLRFLPFQASQELQNLQTLIYGRERGFTTLPEKIWMMKNLRCIQIRNACYLPSPGRKSILNKLLVIGMPNVEELYNLSLTSCTNEIFSNIPNVKRLIIQNTAILRTGDRANRPIDMSSLTKLDALKCVINLSWSVRTLISIRSLPTTLKTLTLAGRHNFRWKDISTLVMLPNLEELKLKNRAANGYVWRLNDEDKFQSLEFLLFCDINLEHWEVSSDNFPNLKRLVLKKCKKLKEIPIDFGEICSLESIELHNCSTLAEESARKIEQEQEDVGNNCPKVYINI</sequence>
<dbReference type="SUPFAM" id="SSF52058">
    <property type="entry name" value="L domain-like"/>
    <property type="match status" value="1"/>
</dbReference>
<evidence type="ECO:0008006" key="11">
    <source>
        <dbReference type="Google" id="ProtNLM"/>
    </source>
</evidence>
<evidence type="ECO:0000256" key="2">
    <source>
        <dbReference type="ARBA" id="ARBA00022614"/>
    </source>
</evidence>
<dbReference type="InterPro" id="IPR042197">
    <property type="entry name" value="Apaf_helical"/>
</dbReference>
<dbReference type="Gene3D" id="3.80.10.10">
    <property type="entry name" value="Ribonuclease Inhibitor"/>
    <property type="match status" value="1"/>
</dbReference>
<evidence type="ECO:0000313" key="10">
    <source>
        <dbReference type="Proteomes" id="UP001371456"/>
    </source>
</evidence>
<feature type="domain" description="NB-ARC" evidence="7">
    <location>
        <begin position="172"/>
        <end position="340"/>
    </location>
</feature>
<dbReference type="InterPro" id="IPR036388">
    <property type="entry name" value="WH-like_DNA-bd_sf"/>
</dbReference>
<dbReference type="PANTHER" id="PTHR15140">
    <property type="entry name" value="TUBULIN-SPECIFIC CHAPERONE E"/>
    <property type="match status" value="1"/>
</dbReference>
<dbReference type="GO" id="GO:0051607">
    <property type="term" value="P:defense response to virus"/>
    <property type="evidence" value="ECO:0007669"/>
    <property type="project" value="UniProtKB-ARBA"/>
</dbReference>
<proteinExistence type="inferred from homology"/>
<dbReference type="Proteomes" id="UP001371456">
    <property type="component" value="Unassembled WGS sequence"/>
</dbReference>
<keyword evidence="2" id="KW-0433">Leucine-rich repeat</keyword>
<dbReference type="InterPro" id="IPR002182">
    <property type="entry name" value="NB-ARC"/>
</dbReference>
<protein>
    <recommendedName>
        <fullName evidence="11">NB-ARC domain-containing protein</fullName>
    </recommendedName>
</protein>
<evidence type="ECO:0000259" key="7">
    <source>
        <dbReference type="Pfam" id="PF00931"/>
    </source>
</evidence>
<dbReference type="FunFam" id="3.40.50.300:FF:001091">
    <property type="entry name" value="Probable disease resistance protein At1g61300"/>
    <property type="match status" value="1"/>
</dbReference>
<dbReference type="InterPro" id="IPR032675">
    <property type="entry name" value="LRR_dom_sf"/>
</dbReference>
<evidence type="ECO:0000256" key="1">
    <source>
        <dbReference type="ARBA" id="ARBA00008894"/>
    </source>
</evidence>
<keyword evidence="3" id="KW-0677">Repeat</keyword>
<accession>A0AAN8TC94</accession>
<evidence type="ECO:0000256" key="6">
    <source>
        <dbReference type="ARBA" id="ARBA00022840"/>
    </source>
</evidence>
<evidence type="ECO:0000259" key="8">
    <source>
        <dbReference type="Pfam" id="PF23559"/>
    </source>
</evidence>
<keyword evidence="4" id="KW-0547">Nucleotide-binding</keyword>